<organism evidence="1">
    <name type="scientific">Pseudomonas syringae</name>
    <dbReference type="NCBI Taxonomy" id="317"/>
    <lineage>
        <taxon>Bacteria</taxon>
        <taxon>Pseudomonadati</taxon>
        <taxon>Pseudomonadota</taxon>
        <taxon>Gammaproteobacteria</taxon>
        <taxon>Pseudomonadales</taxon>
        <taxon>Pseudomonadaceae</taxon>
        <taxon>Pseudomonas</taxon>
    </lineage>
</organism>
<comment type="caution">
    <text evidence="1">The sequence shown here is derived from an EMBL/GenBank/DDBJ whole genome shotgun (WGS) entry which is preliminary data.</text>
</comment>
<dbReference type="AlphaFoldDB" id="A0A6B2B4W4"/>
<evidence type="ECO:0000313" key="1">
    <source>
        <dbReference type="EMBL" id="NAO78482.1"/>
    </source>
</evidence>
<name>A0A6B2B4W4_PSESX</name>
<reference evidence="1" key="1">
    <citation type="journal article" date="2020" name="Phytopathology">
        <title>Zucchini vein clearing disease is caused by several lineages within Pseudomonas syringae species complex.</title>
        <authorList>
            <person name="Lacault C."/>
            <person name="Briand M."/>
            <person name="Jacques M.A."/>
            <person name="Darrasse A."/>
        </authorList>
    </citation>
    <scope>NUCLEOTIDE SEQUENCE</scope>
    <source>
        <strain evidence="1">P123</strain>
    </source>
</reference>
<protein>
    <submittedName>
        <fullName evidence="1">Uncharacterized protein</fullName>
    </submittedName>
</protein>
<proteinExistence type="predicted"/>
<gene>
    <name evidence="1" type="ORF">PspP123CL_21590</name>
</gene>
<dbReference type="EMBL" id="VLIF01000019">
    <property type="protein sequence ID" value="NAO78482.1"/>
    <property type="molecule type" value="Genomic_DNA"/>
</dbReference>
<accession>A0A6B2B4W4</accession>
<sequence length="70" mass="7530">MKSAVTQPAHLDLPVLNLSRDARVQCCAFFCETVLFNAPGHPPRTLQFCCATSAAGSIPSQNKIDQVAIE</sequence>